<dbReference type="RefSeq" id="WP_199387054.1">
    <property type="nucleotide sequence ID" value="NZ_JAEMHM010000033.1"/>
</dbReference>
<protein>
    <submittedName>
        <fullName evidence="3">YXWGXW repeat-containing protein</fullName>
    </submittedName>
</protein>
<dbReference type="Pfam" id="PF12779">
    <property type="entry name" value="WXXGXW"/>
    <property type="match status" value="1"/>
</dbReference>
<comment type="caution">
    <text evidence="3">The sequence shown here is derived from an EMBL/GenBank/DDBJ whole genome shotgun (WGS) entry which is preliminary data.</text>
</comment>
<evidence type="ECO:0000256" key="2">
    <source>
        <dbReference type="SAM" id="SignalP"/>
    </source>
</evidence>
<dbReference type="Proteomes" id="UP000636888">
    <property type="component" value="Unassembled WGS sequence"/>
</dbReference>
<name>A0A8J7M3I5_9BACT</name>
<evidence type="ECO:0000313" key="4">
    <source>
        <dbReference type="Proteomes" id="UP000636888"/>
    </source>
</evidence>
<feature type="region of interest" description="Disordered" evidence="1">
    <location>
        <begin position="157"/>
        <end position="193"/>
    </location>
</feature>
<dbReference type="InterPro" id="IPR024447">
    <property type="entry name" value="YXWGXW_rpt"/>
</dbReference>
<evidence type="ECO:0000256" key="1">
    <source>
        <dbReference type="SAM" id="MobiDB-lite"/>
    </source>
</evidence>
<feature type="chain" id="PRO_5035215481" evidence="2">
    <location>
        <begin position="22"/>
        <end position="193"/>
    </location>
</feature>
<evidence type="ECO:0000313" key="3">
    <source>
        <dbReference type="EMBL" id="MBJ6727914.1"/>
    </source>
</evidence>
<accession>A0A8J7M3I5</accession>
<dbReference type="EMBL" id="JAEMHM010000033">
    <property type="protein sequence ID" value="MBJ6727914.1"/>
    <property type="molecule type" value="Genomic_DNA"/>
</dbReference>
<dbReference type="AlphaFoldDB" id="A0A8J7M3I5"/>
<reference evidence="3" key="1">
    <citation type="submission" date="2020-12" db="EMBL/GenBank/DDBJ databases">
        <title>Geomonas sp. Red875, isolated from river sediment.</title>
        <authorList>
            <person name="Xu Z."/>
            <person name="Zhang Z."/>
            <person name="Masuda Y."/>
            <person name="Itoh H."/>
            <person name="Senoo K."/>
        </authorList>
    </citation>
    <scope>NUCLEOTIDE SEQUENCE</scope>
    <source>
        <strain evidence="3">Red875</strain>
    </source>
</reference>
<proteinExistence type="predicted"/>
<organism evidence="3 4">
    <name type="scientific">Geomesophilobacter sediminis</name>
    <dbReference type="NCBI Taxonomy" id="2798584"/>
    <lineage>
        <taxon>Bacteria</taxon>
        <taxon>Pseudomonadati</taxon>
        <taxon>Thermodesulfobacteriota</taxon>
        <taxon>Desulfuromonadia</taxon>
        <taxon>Geobacterales</taxon>
        <taxon>Geobacteraceae</taxon>
        <taxon>Geomesophilobacter</taxon>
    </lineage>
</organism>
<keyword evidence="2" id="KW-0732">Signal</keyword>
<sequence>MKTTIAAAVIIINACAASAYAGFNVNVDIGVPVQPAPAPVIVAPPPPPPAPVYQAPPEIVFETAPRFIYSPTLGFYVSVESPYDVMYIGDRYYVFNGGYWYASPYYNGPWVVVKKRMLPPGLRRHRYEEIRRYRDVEYRTFVRDRDRYRGKWYAPPEHRREERREHIREEKREHREERREQEHERHEEHRDWR</sequence>
<feature type="signal peptide" evidence="2">
    <location>
        <begin position="1"/>
        <end position="21"/>
    </location>
</feature>
<gene>
    <name evidence="3" type="ORF">JFN93_24665</name>
</gene>
<keyword evidence="4" id="KW-1185">Reference proteome</keyword>